<dbReference type="GO" id="GO:0008236">
    <property type="term" value="F:serine-type peptidase activity"/>
    <property type="evidence" value="ECO:0007669"/>
    <property type="project" value="UniProtKB-KW"/>
</dbReference>
<keyword evidence="9" id="KW-0121">Carboxypeptidase</keyword>
<comment type="similarity">
    <text evidence="3">Belongs to the peptidase S51 family.</text>
</comment>
<evidence type="ECO:0000313" key="9">
    <source>
        <dbReference type="EMBL" id="TWT63971.1"/>
    </source>
</evidence>
<dbReference type="Pfam" id="PF03575">
    <property type="entry name" value="Peptidase_S51"/>
    <property type="match status" value="1"/>
</dbReference>
<comment type="caution">
    <text evidence="9">The sequence shown here is derived from an EMBL/GenBank/DDBJ whole genome shotgun (WGS) entry which is preliminary data.</text>
</comment>
<evidence type="ECO:0000256" key="7">
    <source>
        <dbReference type="ARBA" id="ARBA00022801"/>
    </source>
</evidence>
<dbReference type="SUPFAM" id="SSF52317">
    <property type="entry name" value="Class I glutamine amidotransferase-like"/>
    <property type="match status" value="1"/>
</dbReference>
<dbReference type="AlphaFoldDB" id="A0A5C5XNB4"/>
<comment type="catalytic activity">
    <reaction evidence="1">
        <text>[L-4-(L-arginin-2-N-yl)aspartate](n) + H2O = [L-4-(L-arginin-2-N-yl)aspartate](n-1) + L-4-(L-arginin-2-N-yl)aspartate</text>
        <dbReference type="Rhea" id="RHEA:12845"/>
        <dbReference type="Rhea" id="RHEA-COMP:13728"/>
        <dbReference type="Rhea" id="RHEA-COMP:13734"/>
        <dbReference type="ChEBI" id="CHEBI:15377"/>
        <dbReference type="ChEBI" id="CHEBI:137986"/>
        <dbReference type="ChEBI" id="CHEBI:137991"/>
        <dbReference type="EC" id="3.4.15.6"/>
    </reaction>
</comment>
<gene>
    <name evidence="9" type="primary">cphB</name>
    <name evidence="9" type="ORF">Pan54_47310</name>
</gene>
<keyword evidence="6" id="KW-0645">Protease</keyword>
<dbReference type="OrthoDB" id="9799980at2"/>
<evidence type="ECO:0000313" key="10">
    <source>
        <dbReference type="Proteomes" id="UP000316095"/>
    </source>
</evidence>
<proteinExistence type="inferred from homology"/>
<keyword evidence="10" id="KW-1185">Reference proteome</keyword>
<dbReference type="InterPro" id="IPR011811">
    <property type="entry name" value="Peptidase_S51_cyanophycinase"/>
</dbReference>
<name>A0A5C5XNB4_9PLAN</name>
<dbReference type="PANTHER" id="PTHR36175">
    <property type="entry name" value="CYANOPHYCINASE"/>
    <property type="match status" value="1"/>
</dbReference>
<dbReference type="GO" id="GO:0008241">
    <property type="term" value="F:peptidyl-dipeptidase activity"/>
    <property type="evidence" value="ECO:0007669"/>
    <property type="project" value="UniProtKB-EC"/>
</dbReference>
<evidence type="ECO:0000256" key="1">
    <source>
        <dbReference type="ARBA" id="ARBA00001092"/>
    </source>
</evidence>
<dbReference type="EMBL" id="SJPG01000001">
    <property type="protein sequence ID" value="TWT63971.1"/>
    <property type="molecule type" value="Genomic_DNA"/>
</dbReference>
<dbReference type="NCBIfam" id="TIGR02069">
    <property type="entry name" value="cyanophycinase"/>
    <property type="match status" value="1"/>
</dbReference>
<keyword evidence="7 9" id="KW-0378">Hydrolase</keyword>
<dbReference type="GO" id="GO:0006508">
    <property type="term" value="P:proteolysis"/>
    <property type="evidence" value="ECO:0007669"/>
    <property type="project" value="UniProtKB-KW"/>
</dbReference>
<dbReference type="RefSeq" id="WP_146505735.1">
    <property type="nucleotide sequence ID" value="NZ_SJPG01000001.1"/>
</dbReference>
<accession>A0A5C5XNB4</accession>
<evidence type="ECO:0000256" key="6">
    <source>
        <dbReference type="ARBA" id="ARBA00022670"/>
    </source>
</evidence>
<dbReference type="InterPro" id="IPR005320">
    <property type="entry name" value="Peptidase_S51"/>
</dbReference>
<evidence type="ECO:0000256" key="3">
    <source>
        <dbReference type="ARBA" id="ARBA00006534"/>
    </source>
</evidence>
<dbReference type="EC" id="3.4.15.6" evidence="4"/>
<evidence type="ECO:0000256" key="2">
    <source>
        <dbReference type="ARBA" id="ARBA00002039"/>
    </source>
</evidence>
<evidence type="ECO:0000256" key="5">
    <source>
        <dbReference type="ARBA" id="ARBA00015719"/>
    </source>
</evidence>
<keyword evidence="8" id="KW-0720">Serine protease</keyword>
<protein>
    <recommendedName>
        <fullName evidence="5">Cyanophycinase</fullName>
        <ecNumber evidence="4">3.4.15.6</ecNumber>
    </recommendedName>
</protein>
<dbReference type="InterPro" id="IPR029062">
    <property type="entry name" value="Class_I_gatase-like"/>
</dbReference>
<dbReference type="GO" id="GO:0004180">
    <property type="term" value="F:carboxypeptidase activity"/>
    <property type="evidence" value="ECO:0007669"/>
    <property type="project" value="UniProtKB-KW"/>
</dbReference>
<dbReference type="CDD" id="cd03145">
    <property type="entry name" value="GAT1_cyanophycinase"/>
    <property type="match status" value="1"/>
</dbReference>
<comment type="function">
    <text evidence="2">Exopeptidase that catalyzes the hydrolytic cleavage of multi-L-arginyl-poly-L-aspartic acid (cyanophycin; a water-insoluble reserve polymer) into aspartate-arginine dipeptides.</text>
</comment>
<dbReference type="PANTHER" id="PTHR36175:SF1">
    <property type="entry name" value="CYANOPHYCINASE"/>
    <property type="match status" value="1"/>
</dbReference>
<reference evidence="9 10" key="1">
    <citation type="submission" date="2019-02" db="EMBL/GenBank/DDBJ databases">
        <title>Deep-cultivation of Planctomycetes and their phenomic and genomic characterization uncovers novel biology.</title>
        <authorList>
            <person name="Wiegand S."/>
            <person name="Jogler M."/>
            <person name="Boedeker C."/>
            <person name="Pinto D."/>
            <person name="Vollmers J."/>
            <person name="Rivas-Marin E."/>
            <person name="Kohn T."/>
            <person name="Peeters S.H."/>
            <person name="Heuer A."/>
            <person name="Rast P."/>
            <person name="Oberbeckmann S."/>
            <person name="Bunk B."/>
            <person name="Jeske O."/>
            <person name="Meyerdierks A."/>
            <person name="Storesund J.E."/>
            <person name="Kallscheuer N."/>
            <person name="Luecker S."/>
            <person name="Lage O.M."/>
            <person name="Pohl T."/>
            <person name="Merkel B.J."/>
            <person name="Hornburger P."/>
            <person name="Mueller R.-W."/>
            <person name="Bruemmer F."/>
            <person name="Labrenz M."/>
            <person name="Spormann A.M."/>
            <person name="Op Den Camp H."/>
            <person name="Overmann J."/>
            <person name="Amann R."/>
            <person name="Jetten M.S.M."/>
            <person name="Mascher T."/>
            <person name="Medema M.H."/>
            <person name="Devos D.P."/>
            <person name="Kaster A.-K."/>
            <person name="Ovreas L."/>
            <person name="Rohde M."/>
            <person name="Galperin M.Y."/>
            <person name="Jogler C."/>
        </authorList>
    </citation>
    <scope>NUCLEOTIDE SEQUENCE [LARGE SCALE GENOMIC DNA]</scope>
    <source>
        <strain evidence="9 10">Pan54</strain>
    </source>
</reference>
<sequence length="253" mass="27535">MHLIFTTLIITLVLTTTAKGQEGDVSPKLVICGGGSMPDSVFQRFLKMAGPKPNLVVIPTASSRDLDPEKVQKLWRSRGFQDVFVLHTNNRNVASTSEFIEPLKTATAIWFCGGSQQRIADAYLNTLLEKEVYELIQRGGVVGGTSAGAAIQSRVMIASGSREPKISTGLDLLPGSIIDQHFLKRNRIPRLLVAIRAHPHLIGFGIDEGTALITQEGNAQVIGKSFVLRMESVEGMIQLDAYNNGEEVPLANR</sequence>
<evidence type="ECO:0000256" key="4">
    <source>
        <dbReference type="ARBA" id="ARBA00013115"/>
    </source>
</evidence>
<dbReference type="Proteomes" id="UP000316095">
    <property type="component" value="Unassembled WGS sequence"/>
</dbReference>
<evidence type="ECO:0000256" key="8">
    <source>
        <dbReference type="ARBA" id="ARBA00022825"/>
    </source>
</evidence>
<organism evidence="9 10">
    <name type="scientific">Rubinisphaera italica</name>
    <dbReference type="NCBI Taxonomy" id="2527969"/>
    <lineage>
        <taxon>Bacteria</taxon>
        <taxon>Pseudomonadati</taxon>
        <taxon>Planctomycetota</taxon>
        <taxon>Planctomycetia</taxon>
        <taxon>Planctomycetales</taxon>
        <taxon>Planctomycetaceae</taxon>
        <taxon>Rubinisphaera</taxon>
    </lineage>
</organism>
<dbReference type="Gene3D" id="3.40.50.880">
    <property type="match status" value="1"/>
</dbReference>